<keyword evidence="3" id="KW-1185">Reference proteome</keyword>
<proteinExistence type="predicted"/>
<feature type="region of interest" description="Disordered" evidence="1">
    <location>
        <begin position="143"/>
        <end position="167"/>
    </location>
</feature>
<name>A0A812UPR5_9DINO</name>
<accession>A0A812UPR5</accession>
<feature type="region of interest" description="Disordered" evidence="1">
    <location>
        <begin position="397"/>
        <end position="441"/>
    </location>
</feature>
<sequence length="441" mass="47961">MGSTISIPAPKFLTQLRNLRGQVTSGAYEGRLEGDLVLQNGEGIFTLQLGFPFRSTLTISAAGWTRAQISWKGDEIVATNYVEVGIKLPKVPGLSNIMEFFVKSYGTQSTQDCTDALARAAEVARPPETPLQIVEEKVKEFFTPLTEPEAEETEAAEREPQTDEDDIPVEAELAQPLQTEAEPAPPEEQPPSYEELPPPVAPGMEEANLVVTVKIDPKKRRVEGLGAEGAANLMAGSDRQILEAMAQEGWEVEVVDESRNLYMLSLPPVLYEVMGSTISIPAPRFLTTLRNTSGRDGGKGSYKDRIEGDLVLQNGENIFTLQLGFPFRSTLTISAAGWTRATVGWDGDKILSSNYVEVGIKLPKVPGLTNIMEYFVKSYGTQSTQDCTDALARAAADARPPESPLQSIEEKMKELLNPLTDGNEDAEDALMASGPGRPSSR</sequence>
<evidence type="ECO:0000313" key="3">
    <source>
        <dbReference type="Proteomes" id="UP000604046"/>
    </source>
</evidence>
<evidence type="ECO:0000313" key="2">
    <source>
        <dbReference type="EMBL" id="CAE7572262.1"/>
    </source>
</evidence>
<dbReference type="Proteomes" id="UP000604046">
    <property type="component" value="Unassembled WGS sequence"/>
</dbReference>
<dbReference type="EMBL" id="CAJNDS010002717">
    <property type="protein sequence ID" value="CAE7572262.1"/>
    <property type="molecule type" value="Genomic_DNA"/>
</dbReference>
<gene>
    <name evidence="2" type="primary">CPK16</name>
    <name evidence="2" type="ORF">SNAT2548_LOCUS32609</name>
</gene>
<comment type="caution">
    <text evidence="2">The sequence shown here is derived from an EMBL/GenBank/DDBJ whole genome shotgun (WGS) entry which is preliminary data.</text>
</comment>
<evidence type="ECO:0000256" key="1">
    <source>
        <dbReference type="SAM" id="MobiDB-lite"/>
    </source>
</evidence>
<protein>
    <submittedName>
        <fullName evidence="2">CPK16 protein</fullName>
    </submittedName>
</protein>
<organism evidence="2 3">
    <name type="scientific">Symbiodinium natans</name>
    <dbReference type="NCBI Taxonomy" id="878477"/>
    <lineage>
        <taxon>Eukaryota</taxon>
        <taxon>Sar</taxon>
        <taxon>Alveolata</taxon>
        <taxon>Dinophyceae</taxon>
        <taxon>Suessiales</taxon>
        <taxon>Symbiodiniaceae</taxon>
        <taxon>Symbiodinium</taxon>
    </lineage>
</organism>
<dbReference type="AlphaFoldDB" id="A0A812UPR5"/>
<reference evidence="2" key="1">
    <citation type="submission" date="2021-02" db="EMBL/GenBank/DDBJ databases">
        <authorList>
            <person name="Dougan E. K."/>
            <person name="Rhodes N."/>
            <person name="Thang M."/>
            <person name="Chan C."/>
        </authorList>
    </citation>
    <scope>NUCLEOTIDE SEQUENCE</scope>
</reference>
<dbReference type="OrthoDB" id="434889at2759"/>